<evidence type="ECO:0000313" key="10">
    <source>
        <dbReference type="EMBL" id="GAA2497003.1"/>
    </source>
</evidence>
<feature type="transmembrane region" description="Helical" evidence="8">
    <location>
        <begin position="184"/>
        <end position="201"/>
    </location>
</feature>
<evidence type="ECO:0000256" key="7">
    <source>
        <dbReference type="SAM" id="MobiDB-lite"/>
    </source>
</evidence>
<keyword evidence="3" id="KW-1003">Cell membrane</keyword>
<evidence type="ECO:0000256" key="4">
    <source>
        <dbReference type="ARBA" id="ARBA00022692"/>
    </source>
</evidence>
<dbReference type="EMBL" id="BAAASR010000018">
    <property type="protein sequence ID" value="GAA2497003.1"/>
    <property type="molecule type" value="Genomic_DNA"/>
</dbReference>
<dbReference type="SUPFAM" id="SSF82866">
    <property type="entry name" value="Multidrug efflux transporter AcrB transmembrane domain"/>
    <property type="match status" value="2"/>
</dbReference>
<feature type="transmembrane region" description="Helical" evidence="8">
    <location>
        <begin position="575"/>
        <end position="593"/>
    </location>
</feature>
<feature type="transmembrane region" description="Helical" evidence="8">
    <location>
        <begin position="546"/>
        <end position="563"/>
    </location>
</feature>
<feature type="transmembrane region" description="Helical" evidence="8">
    <location>
        <begin position="311"/>
        <end position="337"/>
    </location>
</feature>
<keyword evidence="4 8" id="KW-0812">Transmembrane</keyword>
<feature type="transmembrane region" description="Helical" evidence="8">
    <location>
        <begin position="234"/>
        <end position="258"/>
    </location>
</feature>
<feature type="transmembrane region" description="Helical" evidence="8">
    <location>
        <begin position="208"/>
        <end position="228"/>
    </location>
</feature>
<reference evidence="10 11" key="1">
    <citation type="journal article" date="2019" name="Int. J. Syst. Evol. Microbiol.">
        <title>The Global Catalogue of Microorganisms (GCM) 10K type strain sequencing project: providing services to taxonomists for standard genome sequencing and annotation.</title>
        <authorList>
            <consortium name="The Broad Institute Genomics Platform"/>
            <consortium name="The Broad Institute Genome Sequencing Center for Infectious Disease"/>
            <person name="Wu L."/>
            <person name="Ma J."/>
        </authorList>
    </citation>
    <scope>NUCLEOTIDE SEQUENCE [LARGE SCALE GENOMIC DNA]</scope>
    <source>
        <strain evidence="10 11">JCM 5062</strain>
    </source>
</reference>
<evidence type="ECO:0000259" key="9">
    <source>
        <dbReference type="PROSITE" id="PS50156"/>
    </source>
</evidence>
<evidence type="ECO:0000256" key="3">
    <source>
        <dbReference type="ARBA" id="ARBA00022475"/>
    </source>
</evidence>
<feature type="transmembrane region" description="Helical" evidence="8">
    <location>
        <begin position="684"/>
        <end position="707"/>
    </location>
</feature>
<feature type="transmembrane region" description="Helical" evidence="8">
    <location>
        <begin position="378"/>
        <end position="398"/>
    </location>
</feature>
<sequence length="765" mass="80533">MIEPDLRNGRSLAALVPGRRVAVLLVTAFVSLVALGFGSSVHEHLAIGGEAPATAEAMQAKRVLESDFGSAVPNLVLVARARGSVDGPGAEAGALKVTQRLEADPSVSWVRSYWSARAPSLRSVNGNSAMFLVRLRGDDIEAGRAADLLVPSVTGRQGELTVAATGEATLRSEVGRQVEKDRRFAELLALPVTAVLLLFVYRSLTAALLPVVVGALAVTGTAAVLRLGTWFAPVSVYASSISYALGFALAVDYSLFVISRYREELARGLSVDAALRVTLRTAGKAVAFSAATVAASLSALFLFPLPILRSIAFGGITVVVLDAVVSLLVLPVVLSLLGRRLDRLDVFARWRRGRPGAQPQARLGVWGRTAVRVMERPLTVGLLVTACLVVMASPFTHVKFGMFDDRLFPASSEIGKSGQALRQDFAQGGVTSPTTVVLPGFLAAASPAELDRFARSVARVRDVRRVESFGGVYEKGRRLGPAGAAATTYANGRGTWLSVTTDCEPFGARARRVAMALRALPAPGPVLVGGPGAVLADVQQRVSDRLWPALCLVSATMLALVLWLTRRPVLALKALLLNALSLSATFGALVYVFQDGHFAHLLGGFTPTGTTDIQLPVLIFCIAFGLSMDYEIFLLARICEEHEGTGDTATAVVRGLDRTAGLFSWAAVIFAVVMSALATSDVVLLKIIGVGLALAVVLDATVIRGLLVPAVMALAGKANWWTPGSASGHLHGSGRPPETVPSLSGGQAARRPLAPHGQTRKAERP</sequence>
<dbReference type="PANTHER" id="PTHR33406:SF11">
    <property type="entry name" value="MEMBRANE PROTEIN SCO6666-RELATED"/>
    <property type="match status" value="1"/>
</dbReference>
<evidence type="ECO:0000256" key="6">
    <source>
        <dbReference type="ARBA" id="ARBA00023136"/>
    </source>
</evidence>
<evidence type="ECO:0000313" key="11">
    <source>
        <dbReference type="Proteomes" id="UP001499942"/>
    </source>
</evidence>
<feature type="region of interest" description="Disordered" evidence="7">
    <location>
        <begin position="727"/>
        <end position="765"/>
    </location>
</feature>
<feature type="transmembrane region" description="Helical" evidence="8">
    <location>
        <begin position="660"/>
        <end position="678"/>
    </location>
</feature>
<dbReference type="InterPro" id="IPR050545">
    <property type="entry name" value="Mycobact_MmpL"/>
</dbReference>
<keyword evidence="6 8" id="KW-0472">Membrane</keyword>
<dbReference type="InterPro" id="IPR000731">
    <property type="entry name" value="SSD"/>
</dbReference>
<keyword evidence="11" id="KW-1185">Reference proteome</keyword>
<keyword evidence="5 8" id="KW-1133">Transmembrane helix</keyword>
<dbReference type="InterPro" id="IPR004869">
    <property type="entry name" value="MMPL_dom"/>
</dbReference>
<proteinExistence type="inferred from homology"/>
<organism evidence="10 11">
    <name type="scientific">Streptomyces gobitricini</name>
    <dbReference type="NCBI Taxonomy" id="68211"/>
    <lineage>
        <taxon>Bacteria</taxon>
        <taxon>Bacillati</taxon>
        <taxon>Actinomycetota</taxon>
        <taxon>Actinomycetes</taxon>
        <taxon>Kitasatosporales</taxon>
        <taxon>Streptomycetaceae</taxon>
        <taxon>Streptomyces</taxon>
    </lineage>
</organism>
<evidence type="ECO:0000256" key="8">
    <source>
        <dbReference type="SAM" id="Phobius"/>
    </source>
</evidence>
<comment type="similarity">
    <text evidence="2">Belongs to the resistance-nodulation-cell division (RND) (TC 2.A.6) family. MmpL subfamily.</text>
</comment>
<evidence type="ECO:0000256" key="1">
    <source>
        <dbReference type="ARBA" id="ARBA00004651"/>
    </source>
</evidence>
<feature type="domain" description="SSD" evidence="9">
    <location>
        <begin position="206"/>
        <end position="336"/>
    </location>
</feature>
<name>A0ABN3M739_9ACTN</name>
<evidence type="ECO:0000256" key="2">
    <source>
        <dbReference type="ARBA" id="ARBA00010157"/>
    </source>
</evidence>
<accession>A0ABN3M739</accession>
<comment type="subcellular location">
    <subcellularLocation>
        <location evidence="1">Cell membrane</location>
        <topology evidence="1">Multi-pass membrane protein</topology>
    </subcellularLocation>
</comment>
<dbReference type="Pfam" id="PF03176">
    <property type="entry name" value="MMPL"/>
    <property type="match status" value="2"/>
</dbReference>
<dbReference type="Proteomes" id="UP001499942">
    <property type="component" value="Unassembled WGS sequence"/>
</dbReference>
<dbReference type="PROSITE" id="PS50156">
    <property type="entry name" value="SSD"/>
    <property type="match status" value="1"/>
</dbReference>
<comment type="caution">
    <text evidence="10">The sequence shown here is derived from an EMBL/GenBank/DDBJ whole genome shotgun (WGS) entry which is preliminary data.</text>
</comment>
<evidence type="ECO:0000256" key="5">
    <source>
        <dbReference type="ARBA" id="ARBA00022989"/>
    </source>
</evidence>
<feature type="transmembrane region" description="Helical" evidence="8">
    <location>
        <begin position="613"/>
        <end position="639"/>
    </location>
</feature>
<gene>
    <name evidence="10" type="ORF">GCM10010393_31300</name>
</gene>
<dbReference type="Gene3D" id="1.20.1640.10">
    <property type="entry name" value="Multidrug efflux transporter AcrB transmembrane domain"/>
    <property type="match status" value="2"/>
</dbReference>
<feature type="transmembrane region" description="Helical" evidence="8">
    <location>
        <begin position="21"/>
        <end position="41"/>
    </location>
</feature>
<protein>
    <submittedName>
        <fullName evidence="10">MMPL family transporter</fullName>
    </submittedName>
</protein>
<feature type="transmembrane region" description="Helical" evidence="8">
    <location>
        <begin position="285"/>
        <end position="305"/>
    </location>
</feature>
<dbReference type="PANTHER" id="PTHR33406">
    <property type="entry name" value="MEMBRANE PROTEIN MJ1562-RELATED"/>
    <property type="match status" value="1"/>
</dbReference>